<evidence type="ECO:0000313" key="2">
    <source>
        <dbReference type="Proteomes" id="UP001056120"/>
    </source>
</evidence>
<protein>
    <submittedName>
        <fullName evidence="1">Uncharacterized protein</fullName>
    </submittedName>
</protein>
<dbReference type="Proteomes" id="UP001056120">
    <property type="component" value="Linkage Group LG29"/>
</dbReference>
<proteinExistence type="predicted"/>
<reference evidence="1 2" key="2">
    <citation type="journal article" date="2022" name="Mol. Ecol. Resour.">
        <title>The genomes of chicory, endive, great burdock and yacon provide insights into Asteraceae paleo-polyploidization history and plant inulin production.</title>
        <authorList>
            <person name="Fan W."/>
            <person name="Wang S."/>
            <person name="Wang H."/>
            <person name="Wang A."/>
            <person name="Jiang F."/>
            <person name="Liu H."/>
            <person name="Zhao H."/>
            <person name="Xu D."/>
            <person name="Zhang Y."/>
        </authorList>
    </citation>
    <scope>NUCLEOTIDE SEQUENCE [LARGE SCALE GENOMIC DNA]</scope>
    <source>
        <strain evidence="2">cv. Yunnan</strain>
        <tissue evidence="1">Leaves</tissue>
    </source>
</reference>
<reference evidence="2" key="1">
    <citation type="journal article" date="2022" name="Mol. Ecol. Resour.">
        <title>The genomes of chicory, endive, great burdock and yacon provide insights into Asteraceae palaeo-polyploidization history and plant inulin production.</title>
        <authorList>
            <person name="Fan W."/>
            <person name="Wang S."/>
            <person name="Wang H."/>
            <person name="Wang A."/>
            <person name="Jiang F."/>
            <person name="Liu H."/>
            <person name="Zhao H."/>
            <person name="Xu D."/>
            <person name="Zhang Y."/>
        </authorList>
    </citation>
    <scope>NUCLEOTIDE SEQUENCE [LARGE SCALE GENOMIC DNA]</scope>
    <source>
        <strain evidence="2">cv. Yunnan</strain>
    </source>
</reference>
<gene>
    <name evidence="1" type="ORF">L1987_85574</name>
</gene>
<dbReference type="EMBL" id="CM042046">
    <property type="protein sequence ID" value="KAI3675978.1"/>
    <property type="molecule type" value="Genomic_DNA"/>
</dbReference>
<name>A0ACB8XXM1_9ASTR</name>
<comment type="caution">
    <text evidence="1">The sequence shown here is derived from an EMBL/GenBank/DDBJ whole genome shotgun (WGS) entry which is preliminary data.</text>
</comment>
<keyword evidence="2" id="KW-1185">Reference proteome</keyword>
<evidence type="ECO:0000313" key="1">
    <source>
        <dbReference type="EMBL" id="KAI3675978.1"/>
    </source>
</evidence>
<accession>A0ACB8XXM1</accession>
<organism evidence="1 2">
    <name type="scientific">Smallanthus sonchifolius</name>
    <dbReference type="NCBI Taxonomy" id="185202"/>
    <lineage>
        <taxon>Eukaryota</taxon>
        <taxon>Viridiplantae</taxon>
        <taxon>Streptophyta</taxon>
        <taxon>Embryophyta</taxon>
        <taxon>Tracheophyta</taxon>
        <taxon>Spermatophyta</taxon>
        <taxon>Magnoliopsida</taxon>
        <taxon>eudicotyledons</taxon>
        <taxon>Gunneridae</taxon>
        <taxon>Pentapetalae</taxon>
        <taxon>asterids</taxon>
        <taxon>campanulids</taxon>
        <taxon>Asterales</taxon>
        <taxon>Asteraceae</taxon>
        <taxon>Asteroideae</taxon>
        <taxon>Heliantheae alliance</taxon>
        <taxon>Millerieae</taxon>
        <taxon>Smallanthus</taxon>
    </lineage>
</organism>
<sequence length="349" mass="39220">MVMERLNYLGMILVSYPATGPLTDAIHKELWRACAGPLAYVPRVGERVYYFPQGHIEQLEASVHNGLVSSFCLPPKILCKVMNVQLLQSEITVTDSTLPKPSRCAVHSLCKTVTESDTRTHEGFSFLHSQAPLDMFQHPRGKQLVACDLHGNEWHFRYIFQGNSGHQMLTAGLSAFVRAKKCATGDGFVLLRGEKGEMFVGVRRHFSVSKNLQPISVTLTHDQLVALSVASYAVATGTRFSVIYKPRCCRSLFIISVNKYLEAKKRIISVGMRFRMTFEDKECAERRISGTVVGVADSEWKSIQVKWDELSSTILLPENVSSWELEGCKGSIWNSCLEKFKNLFCWACI</sequence>